<dbReference type="Proteomes" id="UP000292052">
    <property type="component" value="Unassembled WGS sequence"/>
</dbReference>
<sequence length="360" mass="39952">MNDVKQKAKFGHKKKNECFVSINLTENQLCAGSTANAKTCPGDSGGPLMKISTIGEVDRAFLIGVVSLGTDCNRNLQIAVFTKISAYISRNIGIHGSNFVVVLGFNSIRSNAATLSTENKCIPLEDCPQVVDLIDTKGTHFGTKNLLRMLHCRNRDRQAYIKCVSQSKITEYLEKAELLPSPEGCGLVDLHEKISGGEATDLDEYPWIALLKYRNQAGKINYGCHANLISKKYVVTAAHCVDRSSPSIKEELIGNVYSVILGEYDIRNVTDCIYHAYGDDCADEVKEFLVQSYKVHPEYVASSKVNDIALVRLQGEVEFSDFIKPVCLPPNALRLNHSETWWVGGWGETADCKLDYRLQF</sequence>
<dbReference type="GO" id="GO:0004252">
    <property type="term" value="F:serine-type endopeptidase activity"/>
    <property type="evidence" value="ECO:0007669"/>
    <property type="project" value="InterPro"/>
</dbReference>
<keyword evidence="3" id="KW-0325">Glycoprotein</keyword>
<keyword evidence="7" id="KW-1185">Reference proteome</keyword>
<gene>
    <name evidence="6" type="ORF">BDFB_004197</name>
</gene>
<comment type="caution">
    <text evidence="6">The sequence shown here is derived from an EMBL/GenBank/DDBJ whole genome shotgun (WGS) entry which is preliminary data.</text>
</comment>
<dbReference type="InterPro" id="IPR009003">
    <property type="entry name" value="Peptidase_S1_PA"/>
</dbReference>
<proteinExistence type="inferred from homology"/>
<dbReference type="PROSITE" id="PS00134">
    <property type="entry name" value="TRYPSIN_HIS"/>
    <property type="match status" value="1"/>
</dbReference>
<evidence type="ECO:0000313" key="7">
    <source>
        <dbReference type="Proteomes" id="UP000292052"/>
    </source>
</evidence>
<keyword evidence="2" id="KW-1015">Disulfide bond</keyword>
<feature type="domain" description="Peptidase S1" evidence="5">
    <location>
        <begin position="1"/>
        <end position="89"/>
    </location>
</feature>
<evidence type="ECO:0000259" key="5">
    <source>
        <dbReference type="PROSITE" id="PS50240"/>
    </source>
</evidence>
<dbReference type="FunFam" id="2.40.10.10:FF:000028">
    <property type="entry name" value="Serine protease easter"/>
    <property type="match status" value="1"/>
</dbReference>
<dbReference type="Pfam" id="PF12032">
    <property type="entry name" value="CLIP"/>
    <property type="match status" value="1"/>
</dbReference>
<dbReference type="PROSITE" id="PS50240">
    <property type="entry name" value="TRYPSIN_DOM"/>
    <property type="match status" value="2"/>
</dbReference>
<comment type="similarity">
    <text evidence="4">Belongs to the peptidase S1 family. CLIP subfamily.</text>
</comment>
<feature type="domain" description="Peptidase S1" evidence="5">
    <location>
        <begin position="194"/>
        <end position="360"/>
    </location>
</feature>
<dbReference type="InterPro" id="IPR018114">
    <property type="entry name" value="TRYPSIN_HIS"/>
</dbReference>
<dbReference type="Pfam" id="PF00089">
    <property type="entry name" value="Trypsin"/>
    <property type="match status" value="2"/>
</dbReference>
<dbReference type="GO" id="GO:0006508">
    <property type="term" value="P:proteolysis"/>
    <property type="evidence" value="ECO:0007669"/>
    <property type="project" value="InterPro"/>
</dbReference>
<dbReference type="PANTHER" id="PTHR24256">
    <property type="entry name" value="TRYPTASE-RELATED"/>
    <property type="match status" value="1"/>
</dbReference>
<organism evidence="6 7">
    <name type="scientific">Asbolus verrucosus</name>
    <name type="common">Desert ironclad beetle</name>
    <dbReference type="NCBI Taxonomy" id="1661398"/>
    <lineage>
        <taxon>Eukaryota</taxon>
        <taxon>Metazoa</taxon>
        <taxon>Ecdysozoa</taxon>
        <taxon>Arthropoda</taxon>
        <taxon>Hexapoda</taxon>
        <taxon>Insecta</taxon>
        <taxon>Pterygota</taxon>
        <taxon>Neoptera</taxon>
        <taxon>Endopterygota</taxon>
        <taxon>Coleoptera</taxon>
        <taxon>Polyphaga</taxon>
        <taxon>Cucujiformia</taxon>
        <taxon>Tenebrionidae</taxon>
        <taxon>Pimeliinae</taxon>
        <taxon>Asbolus</taxon>
    </lineage>
</organism>
<reference evidence="6 7" key="1">
    <citation type="submission" date="2017-03" db="EMBL/GenBank/DDBJ databases">
        <title>Genome of the blue death feigning beetle - Asbolus verrucosus.</title>
        <authorList>
            <person name="Rider S.D."/>
        </authorList>
    </citation>
    <scope>NUCLEOTIDE SEQUENCE [LARGE SCALE GENOMIC DNA]</scope>
    <source>
        <strain evidence="6">Butters</strain>
        <tissue evidence="6">Head and leg muscle</tissue>
    </source>
</reference>
<keyword evidence="1" id="KW-0732">Signal</keyword>
<dbReference type="Gene3D" id="2.40.10.10">
    <property type="entry name" value="Trypsin-like serine proteases"/>
    <property type="match status" value="3"/>
</dbReference>
<evidence type="ECO:0000256" key="3">
    <source>
        <dbReference type="ARBA" id="ARBA00023180"/>
    </source>
</evidence>
<dbReference type="AlphaFoldDB" id="A0A482VE19"/>
<dbReference type="InterPro" id="IPR022700">
    <property type="entry name" value="CLIP"/>
</dbReference>
<dbReference type="OrthoDB" id="8114044at2759"/>
<evidence type="ECO:0000256" key="4">
    <source>
        <dbReference type="ARBA" id="ARBA00024195"/>
    </source>
</evidence>
<evidence type="ECO:0000313" key="6">
    <source>
        <dbReference type="EMBL" id="RZB70354.1"/>
    </source>
</evidence>
<evidence type="ECO:0000256" key="2">
    <source>
        <dbReference type="ARBA" id="ARBA00023157"/>
    </source>
</evidence>
<dbReference type="STRING" id="1661398.A0A482VE19"/>
<dbReference type="InterPro" id="IPR051487">
    <property type="entry name" value="Ser/Thr_Proteases_Immune/Dev"/>
</dbReference>
<dbReference type="InterPro" id="IPR001254">
    <property type="entry name" value="Trypsin_dom"/>
</dbReference>
<dbReference type="SMART" id="SM00020">
    <property type="entry name" value="Tryp_SPc"/>
    <property type="match status" value="1"/>
</dbReference>
<evidence type="ECO:0000256" key="1">
    <source>
        <dbReference type="ARBA" id="ARBA00022729"/>
    </source>
</evidence>
<accession>A0A482VE19</accession>
<dbReference type="InterPro" id="IPR043504">
    <property type="entry name" value="Peptidase_S1_PA_chymotrypsin"/>
</dbReference>
<dbReference type="SUPFAM" id="SSF50494">
    <property type="entry name" value="Trypsin-like serine proteases"/>
    <property type="match status" value="2"/>
</dbReference>
<dbReference type="EMBL" id="QDEB01109151">
    <property type="protein sequence ID" value="RZB70354.1"/>
    <property type="molecule type" value="Genomic_DNA"/>
</dbReference>
<name>A0A482VE19_ASBVE</name>
<protein>
    <submittedName>
        <fullName evidence="6">Trypsin domain containing protein</fullName>
    </submittedName>
</protein>